<evidence type="ECO:0000313" key="2">
    <source>
        <dbReference type="EMBL" id="CAG6674323.1"/>
    </source>
</evidence>
<feature type="transmembrane region" description="Helical" evidence="1">
    <location>
        <begin position="75"/>
        <end position="94"/>
    </location>
</feature>
<name>A0A8D8WVR0_9HEMI</name>
<dbReference type="EMBL" id="HBUF01233504">
    <property type="protein sequence ID" value="CAG6674323.1"/>
    <property type="molecule type" value="Transcribed_RNA"/>
</dbReference>
<accession>A0A8D8WVR0</accession>
<keyword evidence="1" id="KW-0812">Transmembrane</keyword>
<feature type="transmembrane region" description="Helical" evidence="1">
    <location>
        <begin position="36"/>
        <end position="55"/>
    </location>
</feature>
<evidence type="ECO:0000256" key="1">
    <source>
        <dbReference type="SAM" id="Phobius"/>
    </source>
</evidence>
<proteinExistence type="predicted"/>
<organism evidence="2">
    <name type="scientific">Cacopsylla melanoneura</name>
    <dbReference type="NCBI Taxonomy" id="428564"/>
    <lineage>
        <taxon>Eukaryota</taxon>
        <taxon>Metazoa</taxon>
        <taxon>Ecdysozoa</taxon>
        <taxon>Arthropoda</taxon>
        <taxon>Hexapoda</taxon>
        <taxon>Insecta</taxon>
        <taxon>Pterygota</taxon>
        <taxon>Neoptera</taxon>
        <taxon>Paraneoptera</taxon>
        <taxon>Hemiptera</taxon>
        <taxon>Sternorrhyncha</taxon>
        <taxon>Psylloidea</taxon>
        <taxon>Psyllidae</taxon>
        <taxon>Psyllinae</taxon>
        <taxon>Cacopsylla</taxon>
    </lineage>
</organism>
<dbReference type="AlphaFoldDB" id="A0A8D8WVR0"/>
<keyword evidence="1" id="KW-1133">Transmembrane helix</keyword>
<sequence>MIKTTRFSQSIKKSGAVNITFNGSGLSNLVFPVIKVITYFYLIFLIQFYNIYNIIQYFFHSVFRVLGTYATHQVHPQISILLTVVFGSMFKLGIMSHVK</sequence>
<protein>
    <submittedName>
        <fullName evidence="2">Uncharacterized protein</fullName>
    </submittedName>
</protein>
<keyword evidence="1" id="KW-0472">Membrane</keyword>
<reference evidence="2" key="1">
    <citation type="submission" date="2021-05" db="EMBL/GenBank/DDBJ databases">
        <authorList>
            <person name="Alioto T."/>
            <person name="Alioto T."/>
            <person name="Gomez Garrido J."/>
        </authorList>
    </citation>
    <scope>NUCLEOTIDE SEQUENCE</scope>
</reference>